<comment type="caution">
    <text evidence="1">The sequence shown here is derived from an EMBL/GenBank/DDBJ whole genome shotgun (WGS) entry which is preliminary data.</text>
</comment>
<gene>
    <name evidence="1" type="ORF">S12H4_20984</name>
</gene>
<reference evidence="1" key="1">
    <citation type="journal article" date="2014" name="Front. Microbiol.">
        <title>High frequency of phylogenetically diverse reductive dehalogenase-homologous genes in deep subseafloor sedimentary metagenomes.</title>
        <authorList>
            <person name="Kawai M."/>
            <person name="Futagami T."/>
            <person name="Toyoda A."/>
            <person name="Takaki Y."/>
            <person name="Nishi S."/>
            <person name="Hori S."/>
            <person name="Arai W."/>
            <person name="Tsubouchi T."/>
            <person name="Morono Y."/>
            <person name="Uchiyama I."/>
            <person name="Ito T."/>
            <person name="Fujiyama A."/>
            <person name="Inagaki F."/>
            <person name="Takami H."/>
        </authorList>
    </citation>
    <scope>NUCLEOTIDE SEQUENCE</scope>
    <source>
        <strain evidence="1">Expedition CK06-06</strain>
    </source>
</reference>
<proteinExistence type="predicted"/>
<evidence type="ECO:0000313" key="1">
    <source>
        <dbReference type="EMBL" id="GAI79717.1"/>
    </source>
</evidence>
<dbReference type="AlphaFoldDB" id="X1RG61"/>
<name>X1RG61_9ZZZZ</name>
<protein>
    <submittedName>
        <fullName evidence="1">Uncharacterized protein</fullName>
    </submittedName>
</protein>
<sequence length="73" mass="8511">FIACIFVIRAIFSYAEKLPQYDKPEKPKKEFPNTHKVGFIDSYHSVRKKSIPGPNCLSSHSFHDRLDLNRFSI</sequence>
<feature type="non-terminal residue" evidence="1">
    <location>
        <position position="1"/>
    </location>
</feature>
<dbReference type="EMBL" id="BARW01010720">
    <property type="protein sequence ID" value="GAI79717.1"/>
    <property type="molecule type" value="Genomic_DNA"/>
</dbReference>
<organism evidence="1">
    <name type="scientific">marine sediment metagenome</name>
    <dbReference type="NCBI Taxonomy" id="412755"/>
    <lineage>
        <taxon>unclassified sequences</taxon>
        <taxon>metagenomes</taxon>
        <taxon>ecological metagenomes</taxon>
    </lineage>
</organism>
<accession>X1RG61</accession>